<keyword evidence="3" id="KW-1185">Reference proteome</keyword>
<evidence type="ECO:0000313" key="3">
    <source>
        <dbReference type="Proteomes" id="UP001140949"/>
    </source>
</evidence>
<name>A0AAX6GQD3_IRIPA</name>
<dbReference type="AlphaFoldDB" id="A0AAX6GQD3"/>
<dbReference type="EMBL" id="JANAVB010017199">
    <property type="protein sequence ID" value="KAJ6830742.1"/>
    <property type="molecule type" value="Genomic_DNA"/>
</dbReference>
<gene>
    <name evidence="2" type="ORF">M6B38_351975</name>
</gene>
<comment type="caution">
    <text evidence="2">The sequence shown here is derived from an EMBL/GenBank/DDBJ whole genome shotgun (WGS) entry which is preliminary data.</text>
</comment>
<organism evidence="2 3">
    <name type="scientific">Iris pallida</name>
    <name type="common">Sweet iris</name>
    <dbReference type="NCBI Taxonomy" id="29817"/>
    <lineage>
        <taxon>Eukaryota</taxon>
        <taxon>Viridiplantae</taxon>
        <taxon>Streptophyta</taxon>
        <taxon>Embryophyta</taxon>
        <taxon>Tracheophyta</taxon>
        <taxon>Spermatophyta</taxon>
        <taxon>Magnoliopsida</taxon>
        <taxon>Liliopsida</taxon>
        <taxon>Asparagales</taxon>
        <taxon>Iridaceae</taxon>
        <taxon>Iridoideae</taxon>
        <taxon>Irideae</taxon>
        <taxon>Iris</taxon>
    </lineage>
</organism>
<protein>
    <submittedName>
        <fullName evidence="2">Skin secretory protein xP2-like</fullName>
    </submittedName>
</protein>
<evidence type="ECO:0000313" key="2">
    <source>
        <dbReference type="EMBL" id="KAJ6830742.1"/>
    </source>
</evidence>
<feature type="region of interest" description="Disordered" evidence="1">
    <location>
        <begin position="1"/>
        <end position="32"/>
    </location>
</feature>
<dbReference type="Proteomes" id="UP001140949">
    <property type="component" value="Unassembled WGS sequence"/>
</dbReference>
<proteinExistence type="predicted"/>
<accession>A0AAX6GQD3</accession>
<sequence length="56" mass="6098">MNPRAMEMTTTGGKPPVSEETSRPGLGGRSGMKVMWRRPGVGGDVNPHNLYLIFIL</sequence>
<reference evidence="2" key="2">
    <citation type="submission" date="2023-04" db="EMBL/GenBank/DDBJ databases">
        <authorList>
            <person name="Bruccoleri R.E."/>
            <person name="Oakeley E.J."/>
            <person name="Faust A.-M."/>
            <person name="Dessus-Babus S."/>
            <person name="Altorfer M."/>
            <person name="Burckhardt D."/>
            <person name="Oertli M."/>
            <person name="Naumann U."/>
            <person name="Petersen F."/>
            <person name="Wong J."/>
        </authorList>
    </citation>
    <scope>NUCLEOTIDE SEQUENCE</scope>
    <source>
        <strain evidence="2">GSM-AAB239-AS_SAM_17_03QT</strain>
        <tissue evidence="2">Leaf</tissue>
    </source>
</reference>
<evidence type="ECO:0000256" key="1">
    <source>
        <dbReference type="SAM" id="MobiDB-lite"/>
    </source>
</evidence>
<reference evidence="2" key="1">
    <citation type="journal article" date="2023" name="GigaByte">
        <title>Genome assembly of the bearded iris, Iris pallida Lam.</title>
        <authorList>
            <person name="Bruccoleri R.E."/>
            <person name="Oakeley E.J."/>
            <person name="Faust A.M.E."/>
            <person name="Altorfer M."/>
            <person name="Dessus-Babus S."/>
            <person name="Burckhardt D."/>
            <person name="Oertli M."/>
            <person name="Naumann U."/>
            <person name="Petersen F."/>
            <person name="Wong J."/>
        </authorList>
    </citation>
    <scope>NUCLEOTIDE SEQUENCE</scope>
    <source>
        <strain evidence="2">GSM-AAB239-AS_SAM_17_03QT</strain>
    </source>
</reference>